<organism evidence="7 8">
    <name type="scientific">Monoraphidium neglectum</name>
    <dbReference type="NCBI Taxonomy" id="145388"/>
    <lineage>
        <taxon>Eukaryota</taxon>
        <taxon>Viridiplantae</taxon>
        <taxon>Chlorophyta</taxon>
        <taxon>core chlorophytes</taxon>
        <taxon>Chlorophyceae</taxon>
        <taxon>CS clade</taxon>
        <taxon>Sphaeropleales</taxon>
        <taxon>Selenastraceae</taxon>
        <taxon>Monoraphidium</taxon>
    </lineage>
</organism>
<keyword evidence="2" id="KW-1003">Cell membrane</keyword>
<dbReference type="GeneID" id="25727880"/>
<reference evidence="7 8" key="1">
    <citation type="journal article" date="2013" name="BMC Genomics">
        <title>Reconstruction of the lipid metabolism for the microalga Monoraphidium neglectum from its genome sequence reveals characteristics suitable for biofuel production.</title>
        <authorList>
            <person name="Bogen C."/>
            <person name="Al-Dilaimi A."/>
            <person name="Albersmeier A."/>
            <person name="Wichmann J."/>
            <person name="Grundmann M."/>
            <person name="Rupp O."/>
            <person name="Lauersen K.J."/>
            <person name="Blifernez-Klassen O."/>
            <person name="Kalinowski J."/>
            <person name="Goesmann A."/>
            <person name="Mussgnug J.H."/>
            <person name="Kruse O."/>
        </authorList>
    </citation>
    <scope>NUCLEOTIDE SEQUENCE [LARGE SCALE GENOMIC DNA]</scope>
    <source>
        <strain evidence="7 8">SAG 48.87</strain>
    </source>
</reference>
<keyword evidence="8" id="KW-1185">Reference proteome</keyword>
<name>A0A0D2MRT2_9CHLO</name>
<evidence type="ECO:0000259" key="6">
    <source>
        <dbReference type="PROSITE" id="PS51484"/>
    </source>
</evidence>
<dbReference type="Pfam" id="PF24606">
    <property type="entry name" value="CEMIP_beta-hel"/>
    <property type="match status" value="1"/>
</dbReference>
<dbReference type="RefSeq" id="XP_013896290.1">
    <property type="nucleotide sequence ID" value="XM_014040836.1"/>
</dbReference>
<comment type="subcellular location">
    <subcellularLocation>
        <location evidence="1">Cell membrane</location>
    </subcellularLocation>
</comment>
<dbReference type="InterPro" id="IPR055401">
    <property type="entry name" value="CEMIP_beta-hel_dom"/>
</dbReference>
<keyword evidence="3 5" id="KW-0732">Signal</keyword>
<evidence type="ECO:0000256" key="5">
    <source>
        <dbReference type="SAM" id="SignalP"/>
    </source>
</evidence>
<feature type="signal peptide" evidence="5">
    <location>
        <begin position="1"/>
        <end position="39"/>
    </location>
</feature>
<keyword evidence="2" id="KW-0472">Membrane</keyword>
<dbReference type="Proteomes" id="UP000054498">
    <property type="component" value="Unassembled WGS sequence"/>
</dbReference>
<gene>
    <name evidence="7" type="ORF">MNEG_10692</name>
</gene>
<dbReference type="OrthoDB" id="2016282at2759"/>
<evidence type="ECO:0000313" key="7">
    <source>
        <dbReference type="EMBL" id="KIY97270.1"/>
    </source>
</evidence>
<evidence type="ECO:0000256" key="3">
    <source>
        <dbReference type="ARBA" id="ARBA00022729"/>
    </source>
</evidence>
<sequence>MTATRKRPRVPLGRPRRTLYTAAPALLLVVLALVSAATAQPCAPPYDGNRTFDLRIAPGEVASFPGGLDIPSGQRALVEGEASVTGGVTIRGTLFLSSSASSKISAEWIAVAAGGALIAGSEACPIPGGVTATILLRDGASHPVAGRKALAVLANGALELHGSKGLGAPWVRLAETAAAGAASLVLDAPSLSSWSPGDEIAVASTDFDAYQTERVRITAVQGSRVQLAVPLRYKHFGAVTKGVDQRAEVALLTRSVRIVSAQDTPGLGCHTIFYEGFTAVHVEGVEFDGCGQADLVGRYPIHFHMAGQVPAGTYVRASSVHDSLFRAITLHGTQGVLLEGNSAFDIAGHAYFLEDGAEWGNTLRGNLGMLVRPKITGARLGSDAIGANGDLSVFWITNPNNTFESNSAAATEGWGFFIHTRLGPRGLSKARWPSVRPHQTPLARFAGNMAHSVRIIVGYSENTGDPNGSPNLQRWDPALGRSKPRIQDESGITIGFKLYDGATIIDGLTARGFPSGTAPLAVRSSNSFQMTAFTSIRGFMPEGSSYRFVVQDSTGDGGRTTSIRDIDGSVSGYPGATLLPHQPGITLGFYSAPGCAAHPAYGLACPQQYMNLEMGFWDWAVGGSPAAVALSRANLSPGNVGPAGLAAQRLPGLQGRELGPKAGRGGRYVNALAADKGSYLVAWGGSELDNHF</sequence>
<feature type="chain" id="PRO_5002247989" description="G8 domain-containing protein" evidence="5">
    <location>
        <begin position="40"/>
        <end position="692"/>
    </location>
</feature>
<proteinExistence type="predicted"/>
<evidence type="ECO:0000256" key="1">
    <source>
        <dbReference type="ARBA" id="ARBA00004236"/>
    </source>
</evidence>
<dbReference type="GO" id="GO:0005886">
    <property type="term" value="C:plasma membrane"/>
    <property type="evidence" value="ECO:0007669"/>
    <property type="project" value="UniProtKB-SubCell"/>
</dbReference>
<feature type="domain" description="G8" evidence="6">
    <location>
        <begin position="44"/>
        <end position="175"/>
    </location>
</feature>
<keyword evidence="4" id="KW-0325">Glycoprotein</keyword>
<evidence type="ECO:0000256" key="4">
    <source>
        <dbReference type="ARBA" id="ARBA00023180"/>
    </source>
</evidence>
<dbReference type="PANTHER" id="PTHR46769">
    <property type="entry name" value="POLYCYSTIC KIDNEY AND HEPATIC DISEASE 1 (AUTOSOMAL RECESSIVE)-LIKE 1"/>
    <property type="match status" value="1"/>
</dbReference>
<accession>A0A0D2MRT2</accession>
<dbReference type="InterPro" id="IPR019316">
    <property type="entry name" value="G8_domain"/>
</dbReference>
<dbReference type="InterPro" id="IPR011050">
    <property type="entry name" value="Pectin_lyase_fold/virulence"/>
</dbReference>
<dbReference type="SMART" id="SM01225">
    <property type="entry name" value="G8"/>
    <property type="match status" value="1"/>
</dbReference>
<dbReference type="PANTHER" id="PTHR46769:SF2">
    <property type="entry name" value="FIBROCYSTIN-L ISOFORM 2 PRECURSOR-RELATED"/>
    <property type="match status" value="1"/>
</dbReference>
<dbReference type="SUPFAM" id="SSF51126">
    <property type="entry name" value="Pectin lyase-like"/>
    <property type="match status" value="1"/>
</dbReference>
<evidence type="ECO:0000256" key="2">
    <source>
        <dbReference type="ARBA" id="ARBA00022475"/>
    </source>
</evidence>
<dbReference type="Pfam" id="PF10162">
    <property type="entry name" value="G8"/>
    <property type="match status" value="1"/>
</dbReference>
<evidence type="ECO:0000313" key="8">
    <source>
        <dbReference type="Proteomes" id="UP000054498"/>
    </source>
</evidence>
<dbReference type="KEGG" id="mng:MNEG_10692"/>
<dbReference type="EMBL" id="KK102640">
    <property type="protein sequence ID" value="KIY97270.1"/>
    <property type="molecule type" value="Genomic_DNA"/>
</dbReference>
<dbReference type="AlphaFoldDB" id="A0A0D2MRT2"/>
<dbReference type="STRING" id="145388.A0A0D2MRT2"/>
<protein>
    <recommendedName>
        <fullName evidence="6">G8 domain-containing protein</fullName>
    </recommendedName>
</protein>
<dbReference type="InterPro" id="IPR052387">
    <property type="entry name" value="Fibrocystin"/>
</dbReference>
<dbReference type="PROSITE" id="PS51484">
    <property type="entry name" value="G8"/>
    <property type="match status" value="1"/>
</dbReference>